<dbReference type="Proteomes" id="UP000016887">
    <property type="component" value="Chromosome"/>
</dbReference>
<dbReference type="EMBL" id="AP012489">
    <property type="protein sequence ID" value="BAN89514.1"/>
    <property type="molecule type" value="Genomic_DNA"/>
</dbReference>
<keyword evidence="1" id="KW-0812">Transmembrane</keyword>
<evidence type="ECO:0000313" key="2">
    <source>
        <dbReference type="EMBL" id="BAN89514.1"/>
    </source>
</evidence>
<dbReference type="GeneID" id="17109613"/>
<feature type="transmembrane region" description="Helical" evidence="1">
    <location>
        <begin position="1460"/>
        <end position="1479"/>
    </location>
</feature>
<proteinExistence type="predicted"/>
<keyword evidence="1" id="KW-0472">Membrane</keyword>
<dbReference type="RefSeq" id="WP_022540795.1">
    <property type="nucleotide sequence ID" value="NC_022521.1"/>
</dbReference>
<organism evidence="2 3">
    <name type="scientific">Aeropyrum camini SY1 = JCM 12091</name>
    <dbReference type="NCBI Taxonomy" id="1198449"/>
    <lineage>
        <taxon>Archaea</taxon>
        <taxon>Thermoproteota</taxon>
        <taxon>Thermoprotei</taxon>
        <taxon>Desulfurococcales</taxon>
        <taxon>Desulfurococcaceae</taxon>
        <taxon>Aeropyrum</taxon>
    </lineage>
</organism>
<sequence>MVLGARSFHLAVALSAMILISLAGAASAAASESAIQLEDLAQPGELVEASISNLEPGSRYTLQVEGSEAVVAAVAGNVIVESYSGKTVEFVARDASATFYIYPVEAGVYAATLYQGSQTVAQAQLEVQQPSRSGDTPLGLIVDDSTELLIAIALLTGSQQPTGVEVLTTLAPASNGQAIVLLKTSITIEDSVIINVDTTITRERGVEKLIIMGASGGVPAERVNLIINAGAVLRFEGEGEAGLVVKLASLDITLDSKLGIKLGAIQGFEIQDSSVLSGSNGIVEAYLPSYSSLSEALSTGIYINLDSVNGLVRVRQTNSDLGKVLAVRLGLSGPPWPGLELASTHHNVPVYIVEGPYARLQQLSIRGVGVLAVEPGSVLRVDTPLNVILEGSYLVSQLPVAAIVPASTSIPQDQPLILTPELEVVSNSGTGGSFSIAGVKLESDYVSIGSQQKLSIAALSYVNLDADSLDVGGSRVIIGKPPEGLLPVKLPEGPTSIRVGSLQVEADELLVDDSSIITDQIFVNAGAGGVKITGSSIKAGALSVSRKTYELVVSIGASILSINELYLPSSSTTFFSSVMIAPSAIGRIGLARDANITFIATVSQAPLEIHGKSNSSSVISGILSIAEELKLYSLDIENLNLVTTTSKFRLEAYEARGSITIARDGWANMEVSAPESRLNVNIIIWGGSLSLEKSSLTSLTIKTTRDDLSLEILGDVLILKEAVVEASYWSTLEIIGNGSRLSVPSITLSAPEGRIALEEAMLAGIRELVVDTSEDIPEKFEAYNTTVLGGENSTIAVNGVEVTLSSTTLTSTHIQIGGQTISLTGVAIQGGMLEVDADRGLSLKDVSIADVSVAAFNAGDGTLEARSLYVDGCTTMEAKAVEGYIDLNASCGGEDDVVSAIITGAFTIEGRIEGGFEAELSEASQLDLGYLEVNGNSLNIWGSGSATVNGVVNLYIKGPSPASVKVSGVYVSLYINVDGKLETQHLTIASTPVEGFLQISSTGGLDVNLSDVYNVSLSINTGGDTVITLPQDSSASHGLQLEVVSTGYLTVRDGIVTSDSIRLLGGKVFIYNASLNAGELWMEGDEVSVSSGVLNAETAITIASPLIYLVSSDVKAEELYIQYDIEYGAGLVVAVDSSLGSQPESPGMILDFRSGFTTISVESTLSLSSIQVESASYSILSLVSSTLESKSLTISASQEGALDLVSLSSRVNIDNKLSIVSGGVSLELLSSTFNAGECEIAEGSIIESVASDVNNGCSVNVPLETVDYTGWSVRLGSSEEASGELLLRIAEGPEYMVSYVAVGGWYIYVALVSTPSSNVVLELEIPSTDCKDILIADPLSGNVVGVGKAIEKDGGCLLTSSLVLETPSRLFLALEYLEPDVEKVTYTTTTTVTTTQTLTETISHTQTLVRTTTTSEFILSTTTETLESTIEKTVERTLESTVTYTQWETRTVEARSTAPWAVAAALAAVIAGLLGYMLLRGRVS</sequence>
<dbReference type="STRING" id="1198449.ACAM_0045"/>
<keyword evidence="1" id="KW-1133">Transmembrane helix</keyword>
<evidence type="ECO:0000256" key="1">
    <source>
        <dbReference type="SAM" id="Phobius"/>
    </source>
</evidence>
<gene>
    <name evidence="2" type="ORF">ACAM_0045</name>
</gene>
<accession>U3TDS7</accession>
<dbReference type="KEGG" id="acj:ACAM_0045"/>
<name>U3TDS7_9CREN</name>
<keyword evidence="3" id="KW-1185">Reference proteome</keyword>
<reference evidence="2 3" key="1">
    <citation type="journal article" date="2013" name="Appl. Environ. Microbiol.">
        <title>Variation of the Virus-Related Elements within Syntenic Genomes of the Hyperthermophilic Archaeon Aeropyrum.</title>
        <authorList>
            <person name="Daifuku T."/>
            <person name="Yoshida T."/>
            <person name="Kitamura T."/>
            <person name="Kawaichi S."/>
            <person name="Inoue T."/>
            <person name="Nomura K."/>
            <person name="Yoshida Y."/>
            <person name="Kuno S."/>
            <person name="Sako Y."/>
        </authorList>
    </citation>
    <scope>NUCLEOTIDE SEQUENCE [LARGE SCALE GENOMIC DNA]</scope>
    <source>
        <strain evidence="2 3">SY1</strain>
    </source>
</reference>
<evidence type="ECO:0000313" key="3">
    <source>
        <dbReference type="Proteomes" id="UP000016887"/>
    </source>
</evidence>
<protein>
    <submittedName>
        <fullName evidence="2">Uncharacterized protein</fullName>
    </submittedName>
</protein>